<evidence type="ECO:0000313" key="2">
    <source>
        <dbReference type="EMBL" id="QSQ10545.1"/>
    </source>
</evidence>
<keyword evidence="3" id="KW-1185">Reference proteome</keyword>
<dbReference type="AlphaFoldDB" id="A0A8A0RQ56"/>
<keyword evidence="1" id="KW-0812">Transmembrane</keyword>
<evidence type="ECO:0000313" key="3">
    <source>
        <dbReference type="Proteomes" id="UP000662904"/>
    </source>
</evidence>
<accession>A0A8A0RQ56</accession>
<sequence length="64" mass="7255">MKSTEEIVALLLMTLFNIYMGIRMSQKYFANSEYLGVMNQATFENAVIVVSFFALLLVLLSIGR</sequence>
<dbReference type="EMBL" id="CP059066">
    <property type="protein sequence ID" value="QSQ10545.1"/>
    <property type="molecule type" value="Genomic_DNA"/>
</dbReference>
<dbReference type="Proteomes" id="UP000662904">
    <property type="component" value="Chromosome"/>
</dbReference>
<feature type="transmembrane region" description="Helical" evidence="1">
    <location>
        <begin position="7"/>
        <end position="25"/>
    </location>
</feature>
<evidence type="ECO:0000256" key="1">
    <source>
        <dbReference type="SAM" id="Phobius"/>
    </source>
</evidence>
<keyword evidence="1" id="KW-0472">Membrane</keyword>
<feature type="transmembrane region" description="Helical" evidence="1">
    <location>
        <begin position="45"/>
        <end position="63"/>
    </location>
</feature>
<keyword evidence="1" id="KW-1133">Transmembrane helix</keyword>
<proteinExistence type="predicted"/>
<dbReference type="KEGG" id="kme:H0A61_02955"/>
<name>A0A8A0RQ56_9FIRM</name>
<reference evidence="2" key="1">
    <citation type="submission" date="2020-07" db="EMBL/GenBank/DDBJ databases">
        <title>Koleobacter methoxysyntrophicus gen. nov., sp. nov., a novel anaerobic bacterium isolated from deep subsurface oil field and proposal of Koleobacterales ord. nov. in the phylum Firmicutes.</title>
        <authorList>
            <person name="Sakamoto S."/>
            <person name="Tamaki H."/>
        </authorList>
    </citation>
    <scope>NUCLEOTIDE SEQUENCE</scope>
    <source>
        <strain evidence="2">NRmbB1</strain>
    </source>
</reference>
<gene>
    <name evidence="2" type="ORF">H0A61_02955</name>
</gene>
<protein>
    <submittedName>
        <fullName evidence="2">Uncharacterized protein</fullName>
    </submittedName>
</protein>
<organism evidence="2 3">
    <name type="scientific">Koleobacter methoxysyntrophicus</name>
    <dbReference type="NCBI Taxonomy" id="2751313"/>
    <lineage>
        <taxon>Bacteria</taxon>
        <taxon>Bacillati</taxon>
        <taxon>Bacillota</taxon>
        <taxon>Clostridia</taxon>
        <taxon>Koleobacterales</taxon>
        <taxon>Koleobacteraceae</taxon>
        <taxon>Koleobacter</taxon>
    </lineage>
</organism>